<evidence type="ECO:0000313" key="2">
    <source>
        <dbReference type="Proteomes" id="UP000286246"/>
    </source>
</evidence>
<dbReference type="AlphaFoldDB" id="A0A420BKR6"/>
<organism evidence="1 2">
    <name type="scientific">Sphingobacterium detergens</name>
    <dbReference type="NCBI Taxonomy" id="1145106"/>
    <lineage>
        <taxon>Bacteria</taxon>
        <taxon>Pseudomonadati</taxon>
        <taxon>Bacteroidota</taxon>
        <taxon>Sphingobacteriia</taxon>
        <taxon>Sphingobacteriales</taxon>
        <taxon>Sphingobacteriaceae</taxon>
        <taxon>Sphingobacterium</taxon>
    </lineage>
</organism>
<keyword evidence="2" id="KW-1185">Reference proteome</keyword>
<name>A0A420BKR6_SPHD1</name>
<sequence>MSYNYLNFNLILDNIITGQSNRIKPADHYGQMQGHNIWQRSNPLTDSEYWI</sequence>
<reference evidence="1 2" key="1">
    <citation type="submission" date="2018-09" db="EMBL/GenBank/DDBJ databases">
        <title>Genomic Encyclopedia of Type Strains, Phase III (KMG-III): the genomes of soil and plant-associated and newly described type strains.</title>
        <authorList>
            <person name="Whitman W."/>
        </authorList>
    </citation>
    <scope>NUCLEOTIDE SEQUENCE [LARGE SCALE GENOMIC DNA]</scope>
    <source>
        <strain evidence="1 2">CECT 7938</strain>
    </source>
</reference>
<gene>
    <name evidence="1" type="ORF">DFQ12_2205</name>
</gene>
<dbReference type="Proteomes" id="UP000286246">
    <property type="component" value="Unassembled WGS sequence"/>
</dbReference>
<evidence type="ECO:0000313" key="1">
    <source>
        <dbReference type="EMBL" id="RKE57318.1"/>
    </source>
</evidence>
<protein>
    <submittedName>
        <fullName evidence="1">Uncharacterized protein</fullName>
    </submittedName>
</protein>
<comment type="caution">
    <text evidence="1">The sequence shown here is derived from an EMBL/GenBank/DDBJ whole genome shotgun (WGS) entry which is preliminary data.</text>
</comment>
<accession>A0A420BKR6</accession>
<proteinExistence type="predicted"/>
<dbReference type="EMBL" id="RAPY01000001">
    <property type="protein sequence ID" value="RKE57318.1"/>
    <property type="molecule type" value="Genomic_DNA"/>
</dbReference>